<feature type="compositionally biased region" description="Polar residues" evidence="1">
    <location>
        <begin position="280"/>
        <end position="290"/>
    </location>
</feature>
<feature type="compositionally biased region" description="Polar residues" evidence="1">
    <location>
        <begin position="158"/>
        <end position="169"/>
    </location>
</feature>
<feature type="compositionally biased region" description="Low complexity" evidence="1">
    <location>
        <begin position="170"/>
        <end position="222"/>
    </location>
</feature>
<feature type="compositionally biased region" description="Low complexity" evidence="1">
    <location>
        <begin position="92"/>
        <end position="104"/>
    </location>
</feature>
<feature type="region of interest" description="Disordered" evidence="1">
    <location>
        <begin position="124"/>
        <end position="316"/>
    </location>
</feature>
<reference evidence="2 3" key="1">
    <citation type="submission" date="2024-04" db="EMBL/GenBank/DDBJ databases">
        <title>Tritrichomonas musculus Genome.</title>
        <authorList>
            <person name="Alves-Ferreira E."/>
            <person name="Grigg M."/>
            <person name="Lorenzi H."/>
            <person name="Galac M."/>
        </authorList>
    </citation>
    <scope>NUCLEOTIDE SEQUENCE [LARGE SCALE GENOMIC DNA]</scope>
    <source>
        <strain evidence="2 3">EAF2021</strain>
    </source>
</reference>
<evidence type="ECO:0000313" key="2">
    <source>
        <dbReference type="EMBL" id="KAK8900350.1"/>
    </source>
</evidence>
<feature type="compositionally biased region" description="Low complexity" evidence="1">
    <location>
        <begin position="126"/>
        <end position="141"/>
    </location>
</feature>
<accession>A0ABR2LCS7</accession>
<evidence type="ECO:0000256" key="1">
    <source>
        <dbReference type="SAM" id="MobiDB-lite"/>
    </source>
</evidence>
<evidence type="ECO:0000313" key="3">
    <source>
        <dbReference type="Proteomes" id="UP001470230"/>
    </source>
</evidence>
<dbReference type="Proteomes" id="UP001470230">
    <property type="component" value="Unassembled WGS sequence"/>
</dbReference>
<feature type="region of interest" description="Disordered" evidence="1">
    <location>
        <begin position="36"/>
        <end position="106"/>
    </location>
</feature>
<feature type="compositionally biased region" description="Low complexity" evidence="1">
    <location>
        <begin position="66"/>
        <end position="75"/>
    </location>
</feature>
<dbReference type="EMBL" id="JAPFFF010000001">
    <property type="protein sequence ID" value="KAK8900350.1"/>
    <property type="molecule type" value="Genomic_DNA"/>
</dbReference>
<keyword evidence="3" id="KW-1185">Reference proteome</keyword>
<feature type="compositionally biased region" description="Basic and acidic residues" evidence="1">
    <location>
        <begin position="260"/>
        <end position="270"/>
    </location>
</feature>
<gene>
    <name evidence="2" type="ORF">M9Y10_002676</name>
</gene>
<comment type="caution">
    <text evidence="2">The sequence shown here is derived from an EMBL/GenBank/DDBJ whole genome shotgun (WGS) entry which is preliminary data.</text>
</comment>
<proteinExistence type="predicted"/>
<feature type="compositionally biased region" description="Polar residues" evidence="1">
    <location>
        <begin position="237"/>
        <end position="259"/>
    </location>
</feature>
<organism evidence="2 3">
    <name type="scientific">Tritrichomonas musculus</name>
    <dbReference type="NCBI Taxonomy" id="1915356"/>
    <lineage>
        <taxon>Eukaryota</taxon>
        <taxon>Metamonada</taxon>
        <taxon>Parabasalia</taxon>
        <taxon>Tritrichomonadida</taxon>
        <taxon>Tritrichomonadidae</taxon>
        <taxon>Tritrichomonas</taxon>
    </lineage>
</organism>
<name>A0ABR2LCS7_9EUKA</name>
<sequence>MTESEIIILPADIYQLFVISEPPENLPDFGSFGCTECQEPIGPNKPEGIADLPPYVPKKPRLSNDNMQQQQPNHNRQQHNKFNFQRGGKFKQQQQHQQQQQQQQKKIISTVEISPEFANRDLGTWAKKSPSLSPASSTPSTQVKFTSNFNPEKAPNVSPFSSASFNPQLVSSNKVSPVSSSSVPQTSQPQQAQPTQPQQQSQLPPSTHFQPAHQQPKSAAAPSPSPPPKAEPPLQKHSSGWGNVQSKPKTQSFAQLLNEESSKPSTEHKPSPTFKPETISHPTTEQTSVPNDDKDWPSFASINKPKKNSPWGNIKP</sequence>
<protein>
    <submittedName>
        <fullName evidence="2">Uncharacterized protein</fullName>
    </submittedName>
</protein>